<sequence length="268" mass="29474">MERYAQYEHLKVEIADRIATLTLNRPESRNALNRKLIHELRSIWLDLAEDHDVNAVVLTGAGDYFSVGGDVKHMSDRPGGDFLAKGEIADPSASRRLLVNMLELDKPVVCAINGDAVGLAATVALLSDITVMADTARVGDPHVRVGLVAGDGGAVVWPLLLGISRAKEMLMRGLLIKGPEAERIGLVNHVVPRDQVLTLAQEIARELADGATWAIRWTKLSVNKILKDRMNLVYDASNALEKLTLKMEDHQEAARAFKEKRKPAFKGY</sequence>
<accession>A0ABU1VIY7</accession>
<dbReference type="EMBL" id="JAVDWE010000026">
    <property type="protein sequence ID" value="MDR7097456.1"/>
    <property type="molecule type" value="Genomic_DNA"/>
</dbReference>
<comment type="caution">
    <text evidence="2">The sequence shown here is derived from an EMBL/GenBank/DDBJ whole genome shotgun (WGS) entry which is preliminary data.</text>
</comment>
<dbReference type="CDD" id="cd06558">
    <property type="entry name" value="crotonase-like"/>
    <property type="match status" value="1"/>
</dbReference>
<reference evidence="2 3" key="1">
    <citation type="submission" date="2023-07" db="EMBL/GenBank/DDBJ databases">
        <title>Sorghum-associated microbial communities from plants grown in Nebraska, USA.</title>
        <authorList>
            <person name="Schachtman D."/>
        </authorList>
    </citation>
    <scope>NUCLEOTIDE SEQUENCE [LARGE SCALE GENOMIC DNA]</scope>
    <source>
        <strain evidence="2 3">BE240</strain>
    </source>
</reference>
<evidence type="ECO:0000313" key="3">
    <source>
        <dbReference type="Proteomes" id="UP001265550"/>
    </source>
</evidence>
<dbReference type="InterPro" id="IPR029045">
    <property type="entry name" value="ClpP/crotonase-like_dom_sf"/>
</dbReference>
<evidence type="ECO:0000256" key="1">
    <source>
        <dbReference type="ARBA" id="ARBA00005254"/>
    </source>
</evidence>
<organism evidence="2 3">
    <name type="scientific">Hydrogenophaga laconesensis</name>
    <dbReference type="NCBI Taxonomy" id="1805971"/>
    <lineage>
        <taxon>Bacteria</taxon>
        <taxon>Pseudomonadati</taxon>
        <taxon>Pseudomonadota</taxon>
        <taxon>Betaproteobacteria</taxon>
        <taxon>Burkholderiales</taxon>
        <taxon>Comamonadaceae</taxon>
        <taxon>Hydrogenophaga</taxon>
    </lineage>
</organism>
<keyword evidence="3" id="KW-1185">Reference proteome</keyword>
<dbReference type="PANTHER" id="PTHR43459">
    <property type="entry name" value="ENOYL-COA HYDRATASE"/>
    <property type="match status" value="1"/>
</dbReference>
<name>A0ABU1VIY7_9BURK</name>
<evidence type="ECO:0000313" key="2">
    <source>
        <dbReference type="EMBL" id="MDR7097456.1"/>
    </source>
</evidence>
<gene>
    <name evidence="2" type="ORF">J2X09_005232</name>
</gene>
<protein>
    <submittedName>
        <fullName evidence="2">Enoyl-CoA hydratase/carnithine racemase</fullName>
    </submittedName>
</protein>
<dbReference type="Gene3D" id="1.10.12.10">
    <property type="entry name" value="Lyase 2-enoyl-coa Hydratase, Chain A, domain 2"/>
    <property type="match status" value="1"/>
</dbReference>
<dbReference type="RefSeq" id="WP_204735824.1">
    <property type="nucleotide sequence ID" value="NZ_JAVDWE010000026.1"/>
</dbReference>
<dbReference type="Gene3D" id="3.90.226.10">
    <property type="entry name" value="2-enoyl-CoA Hydratase, Chain A, domain 1"/>
    <property type="match status" value="1"/>
</dbReference>
<dbReference type="InterPro" id="IPR014748">
    <property type="entry name" value="Enoyl-CoA_hydra_C"/>
</dbReference>
<dbReference type="PANTHER" id="PTHR43459:SF3">
    <property type="entry name" value="ENOYL-COA HYDRATASE ECHA15 (ENOYL HYDRASE) (UNSATURATED ACYL-COA HYDRATASE) (CROTONASE)-RELATED"/>
    <property type="match status" value="1"/>
</dbReference>
<dbReference type="SUPFAM" id="SSF52096">
    <property type="entry name" value="ClpP/crotonase"/>
    <property type="match status" value="1"/>
</dbReference>
<comment type="similarity">
    <text evidence="1">Belongs to the enoyl-CoA hydratase/isomerase family.</text>
</comment>
<dbReference type="Pfam" id="PF00378">
    <property type="entry name" value="ECH_1"/>
    <property type="match status" value="1"/>
</dbReference>
<dbReference type="Proteomes" id="UP001265550">
    <property type="component" value="Unassembled WGS sequence"/>
</dbReference>
<proteinExistence type="inferred from homology"/>
<dbReference type="InterPro" id="IPR001753">
    <property type="entry name" value="Enoyl-CoA_hydra/iso"/>
</dbReference>